<keyword evidence="9" id="KW-0521">NADP</keyword>
<evidence type="ECO:0000256" key="1">
    <source>
        <dbReference type="ARBA" id="ARBA00005021"/>
    </source>
</evidence>
<dbReference type="Gene3D" id="3.30.360.10">
    <property type="entry name" value="Dihydrodipicolinate Reductase, domain 2"/>
    <property type="match status" value="1"/>
</dbReference>
<comment type="pathway">
    <text evidence="2">Amino-acid biosynthesis; L-lysine biosynthesis via DAP pathway; (S)-tetrahydrodipicolinate from L-aspartate: step 2/4.</text>
</comment>
<comment type="similarity">
    <text evidence="4">Belongs to the aspartate-semialdehyde dehydrogenase family.</text>
</comment>
<evidence type="ECO:0000259" key="17">
    <source>
        <dbReference type="SMART" id="SM00859"/>
    </source>
</evidence>
<evidence type="ECO:0000256" key="11">
    <source>
        <dbReference type="ARBA" id="ARBA00023002"/>
    </source>
</evidence>
<dbReference type="PROSITE" id="PS01103">
    <property type="entry name" value="ASD"/>
    <property type="match status" value="1"/>
</dbReference>
<evidence type="ECO:0000313" key="18">
    <source>
        <dbReference type="EMBL" id="OQB74930.1"/>
    </source>
</evidence>
<keyword evidence="11 18" id="KW-0560">Oxidoreductase</keyword>
<dbReference type="UniPathway" id="UPA00050">
    <property type="reaction ID" value="UER00463"/>
</dbReference>
<dbReference type="NCBIfam" id="NF011456">
    <property type="entry name" value="PRK14874.1"/>
    <property type="match status" value="1"/>
</dbReference>
<evidence type="ECO:0000256" key="7">
    <source>
        <dbReference type="ARBA" id="ARBA00022605"/>
    </source>
</evidence>
<feature type="active site" description="Acyl-thioester intermediate" evidence="16">
    <location>
        <position position="130"/>
    </location>
</feature>
<dbReference type="GO" id="GO:0050661">
    <property type="term" value="F:NADP binding"/>
    <property type="evidence" value="ECO:0007669"/>
    <property type="project" value="InterPro"/>
</dbReference>
<organism evidence="18">
    <name type="scientific">candidate division TA06 bacterium ADurb.Bin131</name>
    <dbReference type="NCBI Taxonomy" id="1852827"/>
    <lineage>
        <taxon>Bacteria</taxon>
        <taxon>Bacteria division TA06</taxon>
    </lineage>
</organism>
<comment type="catalytic activity">
    <reaction evidence="14">
        <text>L-aspartate 4-semialdehyde + phosphate + NADP(+) = 4-phospho-L-aspartate + NADPH + H(+)</text>
        <dbReference type="Rhea" id="RHEA:24284"/>
        <dbReference type="ChEBI" id="CHEBI:15378"/>
        <dbReference type="ChEBI" id="CHEBI:43474"/>
        <dbReference type="ChEBI" id="CHEBI:57535"/>
        <dbReference type="ChEBI" id="CHEBI:57783"/>
        <dbReference type="ChEBI" id="CHEBI:58349"/>
        <dbReference type="ChEBI" id="CHEBI:537519"/>
        <dbReference type="EC" id="1.2.1.11"/>
    </reaction>
</comment>
<protein>
    <recommendedName>
        <fullName evidence="6 15">Aspartate-semialdehyde dehydrogenase</fullName>
        <ecNumber evidence="6 15">1.2.1.11</ecNumber>
    </recommendedName>
</protein>
<evidence type="ECO:0000256" key="8">
    <source>
        <dbReference type="ARBA" id="ARBA00022697"/>
    </source>
</evidence>
<dbReference type="InterPro" id="IPR036291">
    <property type="entry name" value="NAD(P)-bd_dom_sf"/>
</dbReference>
<evidence type="ECO:0000256" key="14">
    <source>
        <dbReference type="ARBA" id="ARBA00047891"/>
    </source>
</evidence>
<evidence type="ECO:0000256" key="6">
    <source>
        <dbReference type="ARBA" id="ARBA00013120"/>
    </source>
</evidence>
<keyword evidence="8" id="KW-0791">Threonine biosynthesis</keyword>
<evidence type="ECO:0000256" key="5">
    <source>
        <dbReference type="ARBA" id="ARBA00011738"/>
    </source>
</evidence>
<dbReference type="GO" id="GO:0019877">
    <property type="term" value="P:diaminopimelate biosynthetic process"/>
    <property type="evidence" value="ECO:0007669"/>
    <property type="project" value="UniProtKB-KW"/>
</dbReference>
<reference evidence="18" key="1">
    <citation type="submission" date="2017-02" db="EMBL/GenBank/DDBJ databases">
        <title>Delving into the versatile metabolic prowess of the omnipresent phylum Bacteroidetes.</title>
        <authorList>
            <person name="Nobu M.K."/>
            <person name="Mei R."/>
            <person name="Narihiro T."/>
            <person name="Kuroda K."/>
            <person name="Liu W.-T."/>
        </authorList>
    </citation>
    <scope>NUCLEOTIDE SEQUENCE</scope>
    <source>
        <strain evidence="18">ADurb.Bin131</strain>
    </source>
</reference>
<dbReference type="GO" id="GO:0004073">
    <property type="term" value="F:aspartate-semialdehyde dehydrogenase activity"/>
    <property type="evidence" value="ECO:0007669"/>
    <property type="project" value="UniProtKB-UniRule"/>
</dbReference>
<dbReference type="Gene3D" id="3.40.50.720">
    <property type="entry name" value="NAD(P)-binding Rossmann-like Domain"/>
    <property type="match status" value="1"/>
</dbReference>
<dbReference type="InterPro" id="IPR000534">
    <property type="entry name" value="Semialdehyde_DH_NAD-bd"/>
</dbReference>
<keyword evidence="13" id="KW-0486">Methionine biosynthesis</keyword>
<comment type="pathway">
    <text evidence="3">Amino-acid biosynthesis; L-threonine biosynthesis; L-threonine from L-aspartate: step 2/5.</text>
</comment>
<proteinExistence type="inferred from homology"/>
<dbReference type="PANTHER" id="PTHR46278:SF2">
    <property type="entry name" value="ASPARTATE-SEMIALDEHYDE DEHYDROGENASE"/>
    <property type="match status" value="1"/>
</dbReference>
<comment type="pathway">
    <text evidence="1">Amino-acid biosynthesis; L-methionine biosynthesis via de novo pathway; L-homoserine from L-aspartate: step 2/3.</text>
</comment>
<evidence type="ECO:0000256" key="4">
    <source>
        <dbReference type="ARBA" id="ARBA00010584"/>
    </source>
</evidence>
<sequence length="340" mass="37929">MNRKKFNVAVIGAGLVGRKMVDVLFERNFPLAKIEIFATRERQEIISGRPFLVKSTDESSFDGMDFVFFAGTEGEKGASRIFGWKAVEKGAIVIDNGGDFRMHPDVPLVIPEINPHHLKTHKGFIANPNCSTIIMLMAVAPLHEKYKIKKIIVSTYQAVSGTGSKAIEEIETQVHQYVNKQEITSSVYPYRILFNVIPHIGNLSDEFSGYYSEEVKMILETRKILDCQDIKVSATCVRVPVINGHSESITVCFESDPDINTCREILSSTRGVKVIDDPEKALYPVPIDVSGKDDVYVGRIRKNTAFENAIDMWVVGDNIKKGAAQNAVQIAEKMIEMSII</sequence>
<dbReference type="GO" id="GO:0009097">
    <property type="term" value="P:isoleucine biosynthetic process"/>
    <property type="evidence" value="ECO:0007669"/>
    <property type="project" value="UniProtKB-UniRule"/>
</dbReference>
<dbReference type="InterPro" id="IPR000319">
    <property type="entry name" value="Asp-semialdehyde_DH_CS"/>
</dbReference>
<dbReference type="Proteomes" id="UP000485562">
    <property type="component" value="Unassembled WGS sequence"/>
</dbReference>
<dbReference type="InterPro" id="IPR012280">
    <property type="entry name" value="Semialdhyde_DH_dimer_dom"/>
</dbReference>
<dbReference type="Pfam" id="PF01118">
    <property type="entry name" value="Semialdhyde_dh"/>
    <property type="match status" value="1"/>
</dbReference>
<name>A0A1V6CDH7_UNCT6</name>
<dbReference type="InterPro" id="IPR005986">
    <property type="entry name" value="Asp_semialdehyde_DH_beta"/>
</dbReference>
<dbReference type="UniPathway" id="UPA00051">
    <property type="reaction ID" value="UER00464"/>
</dbReference>
<evidence type="ECO:0000256" key="2">
    <source>
        <dbReference type="ARBA" id="ARBA00005076"/>
    </source>
</evidence>
<keyword evidence="12" id="KW-0457">Lysine biosynthesis</keyword>
<dbReference type="EMBL" id="MWDQ01000026">
    <property type="protein sequence ID" value="OQB74930.1"/>
    <property type="molecule type" value="Genomic_DNA"/>
</dbReference>
<evidence type="ECO:0000256" key="15">
    <source>
        <dbReference type="NCBIfam" id="TIGR01296"/>
    </source>
</evidence>
<dbReference type="GO" id="GO:0046983">
    <property type="term" value="F:protein dimerization activity"/>
    <property type="evidence" value="ECO:0007669"/>
    <property type="project" value="InterPro"/>
</dbReference>
<dbReference type="NCBIfam" id="TIGR01296">
    <property type="entry name" value="asd_B"/>
    <property type="match status" value="1"/>
</dbReference>
<feature type="domain" description="Semialdehyde dehydrogenase NAD-binding" evidence="17">
    <location>
        <begin position="7"/>
        <end position="121"/>
    </location>
</feature>
<keyword evidence="10" id="KW-0220">Diaminopimelate biosynthesis</keyword>
<evidence type="ECO:0000256" key="13">
    <source>
        <dbReference type="ARBA" id="ARBA00023167"/>
    </source>
</evidence>
<dbReference type="PIRSF" id="PIRSF000148">
    <property type="entry name" value="ASA_dh"/>
    <property type="match status" value="1"/>
</dbReference>
<dbReference type="UniPathway" id="UPA00034">
    <property type="reaction ID" value="UER00016"/>
</dbReference>
<dbReference type="Pfam" id="PF02774">
    <property type="entry name" value="Semialdhyde_dhC"/>
    <property type="match status" value="1"/>
</dbReference>
<dbReference type="SUPFAM" id="SSF51735">
    <property type="entry name" value="NAD(P)-binding Rossmann-fold domains"/>
    <property type="match status" value="1"/>
</dbReference>
<comment type="subunit">
    <text evidence="5">Homodimer.</text>
</comment>
<accession>A0A1V6CDH7</accession>
<evidence type="ECO:0000256" key="12">
    <source>
        <dbReference type="ARBA" id="ARBA00023154"/>
    </source>
</evidence>
<dbReference type="AlphaFoldDB" id="A0A1V6CDH7"/>
<dbReference type="PANTHER" id="PTHR46278">
    <property type="entry name" value="DEHYDROGENASE, PUTATIVE-RELATED"/>
    <property type="match status" value="1"/>
</dbReference>
<evidence type="ECO:0000256" key="9">
    <source>
        <dbReference type="ARBA" id="ARBA00022857"/>
    </source>
</evidence>
<dbReference type="GO" id="GO:0009086">
    <property type="term" value="P:methionine biosynthetic process"/>
    <property type="evidence" value="ECO:0007669"/>
    <property type="project" value="UniProtKB-UniRule"/>
</dbReference>
<dbReference type="GO" id="GO:0051287">
    <property type="term" value="F:NAD binding"/>
    <property type="evidence" value="ECO:0007669"/>
    <property type="project" value="InterPro"/>
</dbReference>
<evidence type="ECO:0000256" key="3">
    <source>
        <dbReference type="ARBA" id="ARBA00005097"/>
    </source>
</evidence>
<dbReference type="EC" id="1.2.1.11" evidence="6 15"/>
<evidence type="ECO:0000256" key="10">
    <source>
        <dbReference type="ARBA" id="ARBA00022915"/>
    </source>
</evidence>
<dbReference type="CDD" id="cd18131">
    <property type="entry name" value="ASADH_C_bac_euk_like"/>
    <property type="match status" value="1"/>
</dbReference>
<dbReference type="GO" id="GO:0009089">
    <property type="term" value="P:lysine biosynthetic process via diaminopimelate"/>
    <property type="evidence" value="ECO:0007669"/>
    <property type="project" value="UniProtKB-UniRule"/>
</dbReference>
<comment type="caution">
    <text evidence="18">The sequence shown here is derived from an EMBL/GenBank/DDBJ whole genome shotgun (WGS) entry which is preliminary data.</text>
</comment>
<gene>
    <name evidence="18" type="primary">asd</name>
    <name evidence="18" type="ORF">BWX89_00288</name>
</gene>
<keyword evidence="7" id="KW-0028">Amino-acid biosynthesis</keyword>
<evidence type="ECO:0000256" key="16">
    <source>
        <dbReference type="PIRSR" id="PIRSR000148-1"/>
    </source>
</evidence>
<dbReference type="SUPFAM" id="SSF55347">
    <property type="entry name" value="Glyceraldehyde-3-phosphate dehydrogenase-like, C-terminal domain"/>
    <property type="match status" value="1"/>
</dbReference>
<feature type="active site" description="Proton acceptor" evidence="16">
    <location>
        <position position="245"/>
    </location>
</feature>
<dbReference type="SMART" id="SM00859">
    <property type="entry name" value="Semialdhyde_dh"/>
    <property type="match status" value="1"/>
</dbReference>
<dbReference type="GO" id="GO:0009088">
    <property type="term" value="P:threonine biosynthetic process"/>
    <property type="evidence" value="ECO:0007669"/>
    <property type="project" value="UniProtKB-UniRule"/>
</dbReference>